<dbReference type="RefSeq" id="WP_158358249.1">
    <property type="nucleotide sequence ID" value="NZ_JAOQJF010000008.1"/>
</dbReference>
<dbReference type="EMBL" id="JAOQJF010000008">
    <property type="protein sequence ID" value="MCU6799414.1"/>
    <property type="molecule type" value="Genomic_DNA"/>
</dbReference>
<comment type="caution">
    <text evidence="2">The sequence shown here is derived from an EMBL/GenBank/DDBJ whole genome shotgun (WGS) entry which is preliminary data.</text>
</comment>
<feature type="domain" description="VTC" evidence="1">
    <location>
        <begin position="6"/>
        <end position="222"/>
    </location>
</feature>
<dbReference type="InterPro" id="IPR042267">
    <property type="entry name" value="VTC_sf"/>
</dbReference>
<sequence length="231" mass="27036">MNEVLRQEKKFLIGLPEYYYHSGNLAKFMMEDPHNRGDGYPIRSLYFDSIEDRDYQEKIDGVELRRKIRLRCYGPDSDFGLLEIKQKEGPMQKKRSLRLSREEAVRLTKGDYGVLLSCREPLARECYAVMNMYGYRPRSVVEYRRRAFIARENKIRVTFDHHIVGTESSFDIFDGSLTQYPVQDQSLVVLEVKYNGFLLSYIKDMLSSCAAGEISVSKYCLSRNVGKHFNF</sequence>
<name>A0ABT2UXQ4_9FIRM</name>
<organism evidence="2 3">
    <name type="scientific">Alitiscatomonas aceti</name>
    <dbReference type="NCBI Taxonomy" id="2981724"/>
    <lineage>
        <taxon>Bacteria</taxon>
        <taxon>Bacillati</taxon>
        <taxon>Bacillota</taxon>
        <taxon>Clostridia</taxon>
        <taxon>Lachnospirales</taxon>
        <taxon>Lachnospiraceae</taxon>
        <taxon>Alitiscatomonas</taxon>
    </lineage>
</organism>
<dbReference type="Gene3D" id="3.20.100.30">
    <property type="entry name" value="VTC, catalytic tunnel domain"/>
    <property type="match status" value="1"/>
</dbReference>
<evidence type="ECO:0000313" key="2">
    <source>
        <dbReference type="EMBL" id="MCU6799414.1"/>
    </source>
</evidence>
<protein>
    <submittedName>
        <fullName evidence="2">Polyphosphate polymerase domain-containing protein</fullName>
    </submittedName>
</protein>
<evidence type="ECO:0000313" key="3">
    <source>
        <dbReference type="Proteomes" id="UP001652395"/>
    </source>
</evidence>
<keyword evidence="3" id="KW-1185">Reference proteome</keyword>
<evidence type="ECO:0000259" key="1">
    <source>
        <dbReference type="Pfam" id="PF09359"/>
    </source>
</evidence>
<gene>
    <name evidence="2" type="ORF">OCV69_05645</name>
</gene>
<dbReference type="Proteomes" id="UP001652395">
    <property type="component" value="Unassembled WGS sequence"/>
</dbReference>
<reference evidence="2 3" key="1">
    <citation type="journal article" date="2021" name="ISME Commun">
        <title>Automated analysis of genomic sequences facilitates high-throughput and comprehensive description of bacteria.</title>
        <authorList>
            <person name="Hitch T.C.A."/>
        </authorList>
    </citation>
    <scope>NUCLEOTIDE SEQUENCE [LARGE SCALE GENOMIC DNA]</scope>
    <source>
        <strain evidence="3">f_CCE</strain>
    </source>
</reference>
<dbReference type="InterPro" id="IPR018966">
    <property type="entry name" value="VTC_domain"/>
</dbReference>
<accession>A0ABT2UXQ4</accession>
<dbReference type="Pfam" id="PF09359">
    <property type="entry name" value="VTC"/>
    <property type="match status" value="1"/>
</dbReference>
<proteinExistence type="predicted"/>
<dbReference type="CDD" id="cd07750">
    <property type="entry name" value="PolyPPase_VTC_like"/>
    <property type="match status" value="1"/>
</dbReference>